<evidence type="ECO:0000256" key="12">
    <source>
        <dbReference type="ARBA" id="ARBA00023211"/>
    </source>
</evidence>
<name>A0ABC8QZD3_9AQUA</name>
<feature type="non-terminal residue" evidence="15">
    <location>
        <position position="191"/>
    </location>
</feature>
<evidence type="ECO:0000256" key="2">
    <source>
        <dbReference type="ARBA" id="ARBA00004323"/>
    </source>
</evidence>
<keyword evidence="6" id="KW-0808">Transferase</keyword>
<evidence type="ECO:0000256" key="5">
    <source>
        <dbReference type="ARBA" id="ARBA00022676"/>
    </source>
</evidence>
<evidence type="ECO:0000313" key="16">
    <source>
        <dbReference type="Proteomes" id="UP001642360"/>
    </source>
</evidence>
<sequence length="191" mass="21733">MSTLEKELTAARTSKTGSQVSSEWPSNHSLPKAFIVIGINTAFSSKQRRDSIRETWMPTGHSATTGGVLDRAINAEEAKYKYFLRLNHVKGYHELSSKTRLYFSKVVSIWNAEFYVKVDDDVHVNLDMLMSTLARYRSKPRIYVGCMKPGPVLSKKTLFDMDSKIHTVSSVETKLMISHRFQVVKDRIVTV</sequence>
<comment type="pathway">
    <text evidence="3">Protein modification; protein glycosylation.</text>
</comment>
<dbReference type="Proteomes" id="UP001642360">
    <property type="component" value="Unassembled WGS sequence"/>
</dbReference>
<reference evidence="15 16" key="1">
    <citation type="submission" date="2024-02" db="EMBL/GenBank/DDBJ databases">
        <authorList>
            <person name="Vignale AGUSTIN F."/>
            <person name="Sosa J E."/>
            <person name="Modenutti C."/>
        </authorList>
    </citation>
    <scope>NUCLEOTIDE SEQUENCE [LARGE SCALE GENOMIC DNA]</scope>
</reference>
<dbReference type="Gene3D" id="3.90.550.50">
    <property type="match status" value="1"/>
</dbReference>
<keyword evidence="16" id="KW-1185">Reference proteome</keyword>
<comment type="cofactor">
    <cofactor evidence="1 13">
        <name>Mn(2+)</name>
        <dbReference type="ChEBI" id="CHEBI:29035"/>
    </cofactor>
</comment>
<dbReference type="InterPro" id="IPR002659">
    <property type="entry name" value="Glyco_trans_31"/>
</dbReference>
<gene>
    <name evidence="15" type="ORF">ILEXP_LOCUS4049</name>
</gene>
<evidence type="ECO:0000256" key="11">
    <source>
        <dbReference type="ARBA" id="ARBA00023136"/>
    </source>
</evidence>
<dbReference type="PANTHER" id="PTHR11214">
    <property type="entry name" value="BETA-1,3-N-ACETYLGLUCOSAMINYLTRANSFERASE"/>
    <property type="match status" value="1"/>
</dbReference>
<accession>A0ABC8QZD3</accession>
<evidence type="ECO:0000256" key="6">
    <source>
        <dbReference type="ARBA" id="ARBA00022679"/>
    </source>
</evidence>
<proteinExistence type="inferred from homology"/>
<comment type="subcellular location">
    <subcellularLocation>
        <location evidence="2 13">Golgi apparatus membrane</location>
        <topology evidence="2 13">Single-pass type II membrane protein</topology>
    </subcellularLocation>
</comment>
<feature type="region of interest" description="Disordered" evidence="14">
    <location>
        <begin position="1"/>
        <end position="26"/>
    </location>
</feature>
<keyword evidence="12 13" id="KW-0464">Manganese</keyword>
<comment type="similarity">
    <text evidence="4 13">Belongs to the glycosyltransferase 31 family.</text>
</comment>
<keyword evidence="5 13" id="KW-0328">Glycosyltransferase</keyword>
<organism evidence="15 16">
    <name type="scientific">Ilex paraguariensis</name>
    <name type="common">yerba mate</name>
    <dbReference type="NCBI Taxonomy" id="185542"/>
    <lineage>
        <taxon>Eukaryota</taxon>
        <taxon>Viridiplantae</taxon>
        <taxon>Streptophyta</taxon>
        <taxon>Embryophyta</taxon>
        <taxon>Tracheophyta</taxon>
        <taxon>Spermatophyta</taxon>
        <taxon>Magnoliopsida</taxon>
        <taxon>eudicotyledons</taxon>
        <taxon>Gunneridae</taxon>
        <taxon>Pentapetalae</taxon>
        <taxon>asterids</taxon>
        <taxon>campanulids</taxon>
        <taxon>Aquifoliales</taxon>
        <taxon>Aquifoliaceae</taxon>
        <taxon>Ilex</taxon>
    </lineage>
</organism>
<evidence type="ECO:0000256" key="10">
    <source>
        <dbReference type="ARBA" id="ARBA00023034"/>
    </source>
</evidence>
<evidence type="ECO:0000256" key="9">
    <source>
        <dbReference type="ARBA" id="ARBA00022989"/>
    </source>
</evidence>
<dbReference type="GO" id="GO:0000139">
    <property type="term" value="C:Golgi membrane"/>
    <property type="evidence" value="ECO:0007669"/>
    <property type="project" value="UniProtKB-SubCell"/>
</dbReference>
<evidence type="ECO:0000256" key="1">
    <source>
        <dbReference type="ARBA" id="ARBA00001936"/>
    </source>
</evidence>
<dbReference type="GO" id="GO:0016757">
    <property type="term" value="F:glycosyltransferase activity"/>
    <property type="evidence" value="ECO:0007669"/>
    <property type="project" value="UniProtKB-KW"/>
</dbReference>
<keyword evidence="7" id="KW-0812">Transmembrane</keyword>
<dbReference type="EC" id="2.4.1.-" evidence="13"/>
<evidence type="ECO:0000256" key="8">
    <source>
        <dbReference type="ARBA" id="ARBA00022968"/>
    </source>
</evidence>
<keyword evidence="11" id="KW-0472">Membrane</keyword>
<evidence type="ECO:0000256" key="14">
    <source>
        <dbReference type="SAM" id="MobiDB-lite"/>
    </source>
</evidence>
<keyword evidence="8" id="KW-0735">Signal-anchor</keyword>
<protein>
    <recommendedName>
        <fullName evidence="13">Hexosyltransferase</fullName>
        <ecNumber evidence="13">2.4.1.-</ecNumber>
    </recommendedName>
</protein>
<evidence type="ECO:0000256" key="7">
    <source>
        <dbReference type="ARBA" id="ARBA00022692"/>
    </source>
</evidence>
<dbReference type="PANTHER" id="PTHR11214:SF275">
    <property type="entry name" value="BETA-1,3-GALACTOSYLTRANSFERASE 8-RELATED"/>
    <property type="match status" value="1"/>
</dbReference>
<feature type="compositionally biased region" description="Polar residues" evidence="14">
    <location>
        <begin position="11"/>
        <end position="26"/>
    </location>
</feature>
<evidence type="ECO:0000256" key="13">
    <source>
        <dbReference type="RuleBase" id="RU363063"/>
    </source>
</evidence>
<keyword evidence="10 13" id="KW-0333">Golgi apparatus</keyword>
<evidence type="ECO:0000313" key="15">
    <source>
        <dbReference type="EMBL" id="CAK9137027.1"/>
    </source>
</evidence>
<dbReference type="AlphaFoldDB" id="A0ABC8QZD3"/>
<keyword evidence="9" id="KW-1133">Transmembrane helix</keyword>
<comment type="caution">
    <text evidence="15">The sequence shown here is derived from an EMBL/GenBank/DDBJ whole genome shotgun (WGS) entry which is preliminary data.</text>
</comment>
<dbReference type="Pfam" id="PF01762">
    <property type="entry name" value="Galactosyl_T"/>
    <property type="match status" value="1"/>
</dbReference>
<evidence type="ECO:0000256" key="4">
    <source>
        <dbReference type="ARBA" id="ARBA00008661"/>
    </source>
</evidence>
<dbReference type="EMBL" id="CAUOFW020000797">
    <property type="protein sequence ID" value="CAK9137027.1"/>
    <property type="molecule type" value="Genomic_DNA"/>
</dbReference>
<evidence type="ECO:0000256" key="3">
    <source>
        <dbReference type="ARBA" id="ARBA00004922"/>
    </source>
</evidence>